<evidence type="ECO:0000259" key="1">
    <source>
        <dbReference type="Pfam" id="PF24626"/>
    </source>
</evidence>
<dbReference type="OMA" id="KHIGHQA"/>
<dbReference type="Proteomes" id="UP000324705">
    <property type="component" value="Chromosome 7A"/>
</dbReference>
<dbReference type="PANTHER" id="PTHR46148:SF52">
    <property type="entry name" value="OS04G0603800 PROTEIN"/>
    <property type="match status" value="1"/>
</dbReference>
<name>A0A9R0ZDS1_TRITD</name>
<gene>
    <name evidence="2" type="ORF">TRITD_7Av1G114570</name>
</gene>
<reference evidence="2 3" key="1">
    <citation type="submission" date="2017-09" db="EMBL/GenBank/DDBJ databases">
        <authorList>
            <consortium name="International Durum Wheat Genome Sequencing Consortium (IDWGSC)"/>
            <person name="Milanesi L."/>
        </authorList>
    </citation>
    <scope>NUCLEOTIDE SEQUENCE [LARGE SCALE GENOMIC DNA]</scope>
    <source>
        <strain evidence="3">cv. Svevo</strain>
    </source>
</reference>
<proteinExistence type="predicted"/>
<sequence>MVYLKMAPYRLAAFGFRGALKLQNKYYGAFLIVQKIDNSAYKLQFPEHVQIHPVFHVSQLKKHIGPNFIPSPNLPMVNQDGTIKTGPTEVVQVRQVPRHNLPVVQ</sequence>
<evidence type="ECO:0000313" key="2">
    <source>
        <dbReference type="EMBL" id="VAI74775.1"/>
    </source>
</evidence>
<organism evidence="2 3">
    <name type="scientific">Triticum turgidum subsp. durum</name>
    <name type="common">Durum wheat</name>
    <name type="synonym">Triticum durum</name>
    <dbReference type="NCBI Taxonomy" id="4567"/>
    <lineage>
        <taxon>Eukaryota</taxon>
        <taxon>Viridiplantae</taxon>
        <taxon>Streptophyta</taxon>
        <taxon>Embryophyta</taxon>
        <taxon>Tracheophyta</taxon>
        <taxon>Spermatophyta</taxon>
        <taxon>Magnoliopsida</taxon>
        <taxon>Liliopsida</taxon>
        <taxon>Poales</taxon>
        <taxon>Poaceae</taxon>
        <taxon>BOP clade</taxon>
        <taxon>Pooideae</taxon>
        <taxon>Triticodae</taxon>
        <taxon>Triticeae</taxon>
        <taxon>Triticinae</taxon>
        <taxon>Triticum</taxon>
    </lineage>
</organism>
<evidence type="ECO:0000313" key="3">
    <source>
        <dbReference type="Proteomes" id="UP000324705"/>
    </source>
</evidence>
<dbReference type="EMBL" id="LT934123">
    <property type="protein sequence ID" value="VAI74775.1"/>
    <property type="molecule type" value="Genomic_DNA"/>
</dbReference>
<dbReference type="Gramene" id="TRITD7Av1G114570.1">
    <property type="protein sequence ID" value="TRITD7Av1G114570.1"/>
    <property type="gene ID" value="TRITD7Av1G114570"/>
</dbReference>
<protein>
    <recommendedName>
        <fullName evidence="1">Tf2-1-like SH3-like domain-containing protein</fullName>
    </recommendedName>
</protein>
<keyword evidence="3" id="KW-1185">Reference proteome</keyword>
<dbReference type="AlphaFoldDB" id="A0A9R0ZDS1"/>
<dbReference type="InterPro" id="IPR056924">
    <property type="entry name" value="SH3_Tf2-1"/>
</dbReference>
<dbReference type="PANTHER" id="PTHR46148">
    <property type="entry name" value="CHROMO DOMAIN-CONTAINING PROTEIN"/>
    <property type="match status" value="1"/>
</dbReference>
<accession>A0A9R0ZDS1</accession>
<dbReference type="Pfam" id="PF24626">
    <property type="entry name" value="SH3_Tf2-1"/>
    <property type="match status" value="1"/>
</dbReference>
<feature type="domain" description="Tf2-1-like SH3-like" evidence="1">
    <location>
        <begin position="1"/>
        <end position="63"/>
    </location>
</feature>